<dbReference type="STRING" id="34720.A0A195ERN6"/>
<accession>A0A195ERN6</accession>
<feature type="transmembrane region" description="Helical" evidence="1">
    <location>
        <begin position="16"/>
        <end position="35"/>
    </location>
</feature>
<evidence type="ECO:0000313" key="3">
    <source>
        <dbReference type="Proteomes" id="UP000078541"/>
    </source>
</evidence>
<keyword evidence="1" id="KW-0472">Membrane</keyword>
<keyword evidence="3" id="KW-1185">Reference proteome</keyword>
<evidence type="ECO:0000313" key="2">
    <source>
        <dbReference type="EMBL" id="KYN30841.1"/>
    </source>
</evidence>
<feature type="non-terminal residue" evidence="2">
    <location>
        <position position="1"/>
    </location>
</feature>
<dbReference type="AlphaFoldDB" id="A0A195ERN6"/>
<keyword evidence="1" id="KW-1133">Transmembrane helix</keyword>
<gene>
    <name evidence="2" type="ORF">ALC56_14652</name>
</gene>
<dbReference type="EMBL" id="KQ981993">
    <property type="protein sequence ID" value="KYN30841.1"/>
    <property type="molecule type" value="Genomic_DNA"/>
</dbReference>
<evidence type="ECO:0000256" key="1">
    <source>
        <dbReference type="SAM" id="Phobius"/>
    </source>
</evidence>
<dbReference type="PANTHER" id="PTHR46114:SF1">
    <property type="entry name" value="ZAD DOMAIN-CONTAINING PROTEIN"/>
    <property type="match status" value="1"/>
</dbReference>
<sequence length="111" mass="13569">IENFLGNKKVDNYKKIVAVMILTFYAMKVTMLTCYSKYTFFYNHWIFFPSNLGEFRIWMNSNLDEHNEYFYQDIAIIEKRFKGKDIRDMPGEYCWSIVRDTKPESYKRQIK</sequence>
<reference evidence="2 3" key="1">
    <citation type="submission" date="2016-03" db="EMBL/GenBank/DDBJ databases">
        <title>Trachymyrmex septentrionalis WGS genome.</title>
        <authorList>
            <person name="Nygaard S."/>
            <person name="Hu H."/>
            <person name="Boomsma J."/>
            <person name="Zhang G."/>
        </authorList>
    </citation>
    <scope>NUCLEOTIDE SEQUENCE [LARGE SCALE GENOMIC DNA]</scope>
    <source>
        <strain evidence="2">Tsep2-gDNA-1</strain>
        <tissue evidence="2">Whole body</tissue>
    </source>
</reference>
<dbReference type="PANTHER" id="PTHR46114">
    <property type="entry name" value="APPLE DOMAIN-CONTAINING PROTEIN"/>
    <property type="match status" value="1"/>
</dbReference>
<keyword evidence="1" id="KW-0812">Transmembrane</keyword>
<protein>
    <submittedName>
        <fullName evidence="2">Uncharacterized protein</fullName>
    </submittedName>
</protein>
<proteinExistence type="predicted"/>
<name>A0A195ERN6_9HYME</name>
<dbReference type="Proteomes" id="UP000078541">
    <property type="component" value="Unassembled WGS sequence"/>
</dbReference>
<organism evidence="2 3">
    <name type="scientific">Trachymyrmex septentrionalis</name>
    <dbReference type="NCBI Taxonomy" id="34720"/>
    <lineage>
        <taxon>Eukaryota</taxon>
        <taxon>Metazoa</taxon>
        <taxon>Ecdysozoa</taxon>
        <taxon>Arthropoda</taxon>
        <taxon>Hexapoda</taxon>
        <taxon>Insecta</taxon>
        <taxon>Pterygota</taxon>
        <taxon>Neoptera</taxon>
        <taxon>Endopterygota</taxon>
        <taxon>Hymenoptera</taxon>
        <taxon>Apocrita</taxon>
        <taxon>Aculeata</taxon>
        <taxon>Formicoidea</taxon>
        <taxon>Formicidae</taxon>
        <taxon>Myrmicinae</taxon>
        <taxon>Trachymyrmex</taxon>
    </lineage>
</organism>